<evidence type="ECO:0000313" key="2">
    <source>
        <dbReference type="Proteomes" id="UP001154252"/>
    </source>
</evidence>
<organism evidence="1 2">
    <name type="scientific">Penicillium egyptiacum</name>
    <dbReference type="NCBI Taxonomy" id="1303716"/>
    <lineage>
        <taxon>Eukaryota</taxon>
        <taxon>Fungi</taxon>
        <taxon>Dikarya</taxon>
        <taxon>Ascomycota</taxon>
        <taxon>Pezizomycotina</taxon>
        <taxon>Eurotiomycetes</taxon>
        <taxon>Eurotiomycetidae</taxon>
        <taxon>Eurotiales</taxon>
        <taxon>Aspergillaceae</taxon>
        <taxon>Penicillium</taxon>
    </lineage>
</organism>
<evidence type="ECO:0008006" key="3">
    <source>
        <dbReference type="Google" id="ProtNLM"/>
    </source>
</evidence>
<dbReference type="Proteomes" id="UP001154252">
    <property type="component" value="Unassembled WGS sequence"/>
</dbReference>
<sequence>MDGPLPECISTEEKQEKLAGDLVASHFHQRPTSIKLASVQGTSSITFEVILEDGTSQIIQLRTEPLDITPIITARQLLGSSAPNIEPISDPKLASESVFAFCMDRMPGNSWLEIEGSWKPDALLECSTSLGRLLSHCFVSRDEGAIATYIQPTLRKILMMPNRSEVDVSSYFPLVEELITASPQLNELPGFFSHLDLNPMNVFVEDTGIVRGIIDWEESRTLPFGICGWGIHFLAGEFLTVDTGEIEFTERPIYEEMETRFWKALLENASSEAKMELEGKMSLVQLAVITGTILRVLGIYTVNGIETQYNHFISTIRANKIVPVFVFAFLYSFRNSTR</sequence>
<evidence type="ECO:0000313" key="1">
    <source>
        <dbReference type="EMBL" id="CAG8892332.1"/>
    </source>
</evidence>
<dbReference type="InterPro" id="IPR011009">
    <property type="entry name" value="Kinase-like_dom_sf"/>
</dbReference>
<accession>A0A9W4KBC9</accession>
<name>A0A9W4KBC9_9EURO</name>
<protein>
    <recommendedName>
        <fullName evidence="3">Aminoglycoside phosphotransferase domain-containing protein</fullName>
    </recommendedName>
</protein>
<dbReference type="EMBL" id="CAJVRC010000845">
    <property type="protein sequence ID" value="CAG8892332.1"/>
    <property type="molecule type" value="Genomic_DNA"/>
</dbReference>
<dbReference type="AlphaFoldDB" id="A0A9W4KBC9"/>
<dbReference type="SUPFAM" id="SSF56112">
    <property type="entry name" value="Protein kinase-like (PK-like)"/>
    <property type="match status" value="1"/>
</dbReference>
<gene>
    <name evidence="1" type="ORF">PEGY_LOCUS3093</name>
</gene>
<dbReference type="OrthoDB" id="4540690at2759"/>
<keyword evidence="2" id="KW-1185">Reference proteome</keyword>
<proteinExistence type="predicted"/>
<comment type="caution">
    <text evidence="1">The sequence shown here is derived from an EMBL/GenBank/DDBJ whole genome shotgun (WGS) entry which is preliminary data.</text>
</comment>
<reference evidence="1" key="1">
    <citation type="submission" date="2021-07" db="EMBL/GenBank/DDBJ databases">
        <authorList>
            <person name="Branca A.L. A."/>
        </authorList>
    </citation>
    <scope>NUCLEOTIDE SEQUENCE</scope>
</reference>